<organism evidence="2 3">
    <name type="scientific">Trichoderma guizhouense</name>
    <dbReference type="NCBI Taxonomy" id="1491466"/>
    <lineage>
        <taxon>Eukaryota</taxon>
        <taxon>Fungi</taxon>
        <taxon>Dikarya</taxon>
        <taxon>Ascomycota</taxon>
        <taxon>Pezizomycotina</taxon>
        <taxon>Sordariomycetes</taxon>
        <taxon>Hypocreomycetidae</taxon>
        <taxon>Hypocreales</taxon>
        <taxon>Hypocreaceae</taxon>
        <taxon>Trichoderma</taxon>
    </lineage>
</organism>
<dbReference type="GO" id="GO:0005739">
    <property type="term" value="C:mitochondrion"/>
    <property type="evidence" value="ECO:0007669"/>
    <property type="project" value="TreeGrafter"/>
</dbReference>
<name>A0A1T3CI73_9HYPO</name>
<protein>
    <recommendedName>
        <fullName evidence="1">Alcohol dehydrogenase-like C-terminal domain-containing protein</fullName>
    </recommendedName>
</protein>
<gene>
    <name evidence="2" type="ORF">A0O28_0008230</name>
</gene>
<dbReference type="CDD" id="cd05188">
    <property type="entry name" value="MDR"/>
    <property type="match status" value="1"/>
</dbReference>
<dbReference type="InterPro" id="IPR036291">
    <property type="entry name" value="NAD(P)-bd_dom_sf"/>
</dbReference>
<dbReference type="InterPro" id="IPR051397">
    <property type="entry name" value="Zn-ADH-like_protein"/>
</dbReference>
<evidence type="ECO:0000259" key="1">
    <source>
        <dbReference type="Pfam" id="PF00107"/>
    </source>
</evidence>
<keyword evidence="3" id="KW-1185">Reference proteome</keyword>
<evidence type="ECO:0000313" key="3">
    <source>
        <dbReference type="Proteomes" id="UP000191004"/>
    </source>
</evidence>
<evidence type="ECO:0000313" key="2">
    <source>
        <dbReference type="EMBL" id="OPB40742.1"/>
    </source>
</evidence>
<comment type="caution">
    <text evidence="2">The sequence shown here is derived from an EMBL/GenBank/DDBJ whole genome shotgun (WGS) entry which is preliminary data.</text>
</comment>
<dbReference type="SUPFAM" id="SSF50129">
    <property type="entry name" value="GroES-like"/>
    <property type="match status" value="1"/>
</dbReference>
<feature type="domain" description="Alcohol dehydrogenase-like C-terminal" evidence="1">
    <location>
        <begin position="203"/>
        <end position="335"/>
    </location>
</feature>
<accession>A0A1T3CI73</accession>
<dbReference type="InterPro" id="IPR011032">
    <property type="entry name" value="GroES-like_sf"/>
</dbReference>
<dbReference type="Gene3D" id="3.40.50.720">
    <property type="entry name" value="NAD(P)-binding Rossmann-like Domain"/>
    <property type="match status" value="1"/>
</dbReference>
<dbReference type="AlphaFoldDB" id="A0A1T3CI73"/>
<dbReference type="Proteomes" id="UP000191004">
    <property type="component" value="Unassembled WGS sequence"/>
</dbReference>
<dbReference type="EMBL" id="LVVK01000017">
    <property type="protein sequence ID" value="OPB40742.1"/>
    <property type="molecule type" value="Genomic_DNA"/>
</dbReference>
<dbReference type="SUPFAM" id="SSF51735">
    <property type="entry name" value="NAD(P)-binding Rossmann-fold domains"/>
    <property type="match status" value="1"/>
</dbReference>
<dbReference type="GO" id="GO:0016491">
    <property type="term" value="F:oxidoreductase activity"/>
    <property type="evidence" value="ECO:0007669"/>
    <property type="project" value="TreeGrafter"/>
</dbReference>
<sequence>MSNPSDFQLPETFRGIQFTSPSKPGSVVELPTPLPSAGSVILRPLNSHIVSYAKEVFSNGNVRGYKYPLPLIPGTNGICRIAAPATDTPHLQVGMLVYTSGIIRPRDNLDMLPLLQGIHMGASPEGQALMNGEWRNGTWAELVKVPAENIHVLNEHILTKELGYSFEDLGYISTLAVPFGGLSDIGLRPGETVIVAPATGNFGSAAVLVALAMGAGKVIAVGRNEAKLKKICHDTNNSKVVPITISEDLGADTAALQAHGPVDVYFDISSNSAAKALYIKAGISALRRGGRVSFMGGIMNDIDLPYHMMMFKALTLKGTFMYTPQQVNELIRLIETGLLPIGEKGKIQVSGRFPLHKWEEAFENASEAGPMKATYFQPNVTG</sequence>
<dbReference type="Pfam" id="PF00107">
    <property type="entry name" value="ADH_zinc_N"/>
    <property type="match status" value="1"/>
</dbReference>
<dbReference type="PANTHER" id="PTHR43677:SF4">
    <property type="entry name" value="QUINONE OXIDOREDUCTASE-LIKE PROTEIN 2"/>
    <property type="match status" value="1"/>
</dbReference>
<dbReference type="Gene3D" id="3.90.180.10">
    <property type="entry name" value="Medium-chain alcohol dehydrogenases, catalytic domain"/>
    <property type="match status" value="1"/>
</dbReference>
<reference evidence="2 3" key="1">
    <citation type="submission" date="2016-04" db="EMBL/GenBank/DDBJ databases">
        <title>Multiple horizontal gene transfer events from other fungi enriched the ability of the initially mycotrophic fungus Trichoderma (Ascomycota) to feed on dead plant biomass.</title>
        <authorList>
            <person name="Atanasova L."/>
            <person name="Chenthamara K."/>
            <person name="Zhang J."/>
            <person name="Grujic M."/>
            <person name="Henrissat B."/>
            <person name="Kuo A."/>
            <person name="Aertz A."/>
            <person name="Salamov A."/>
            <person name="Lipzen A."/>
            <person name="Labutti K."/>
            <person name="Barry K."/>
            <person name="Miao Y."/>
            <person name="Rahimi M.J."/>
            <person name="Shen Q."/>
            <person name="Grigoriev I.V."/>
            <person name="Kubicek C.P."/>
            <person name="Druzhinina I.S."/>
        </authorList>
    </citation>
    <scope>NUCLEOTIDE SEQUENCE [LARGE SCALE GENOMIC DNA]</scope>
    <source>
        <strain evidence="2 3">NJAU 4742</strain>
    </source>
</reference>
<proteinExistence type="predicted"/>
<dbReference type="PANTHER" id="PTHR43677">
    <property type="entry name" value="SHORT-CHAIN DEHYDROGENASE/REDUCTASE"/>
    <property type="match status" value="1"/>
</dbReference>
<dbReference type="InterPro" id="IPR013149">
    <property type="entry name" value="ADH-like_C"/>
</dbReference>